<reference evidence="1 2" key="1">
    <citation type="submission" date="2020-11" db="EMBL/GenBank/DDBJ databases">
        <title>Genome seq and assembly of Sphingosinicella sp.</title>
        <authorList>
            <person name="Chhetri G."/>
        </authorList>
    </citation>
    <scope>NUCLEOTIDE SEQUENCE [LARGE SCALE GENOMIC DNA]</scope>
    <source>
        <strain evidence="1 2">UDD2</strain>
    </source>
</reference>
<name>A0A7T2GK98_9SPHN</name>
<dbReference type="RefSeq" id="WP_200972067.1">
    <property type="nucleotide sequence ID" value="NZ_CP065592.1"/>
</dbReference>
<evidence type="ECO:0000313" key="2">
    <source>
        <dbReference type="Proteomes" id="UP000594873"/>
    </source>
</evidence>
<dbReference type="KEGG" id="sflv:IC614_01920"/>
<dbReference type="AlphaFoldDB" id="A0A7T2GK98"/>
<dbReference type="Proteomes" id="UP000594873">
    <property type="component" value="Chromosome"/>
</dbReference>
<accession>A0A7T2GK98</accession>
<dbReference type="EMBL" id="CP065592">
    <property type="protein sequence ID" value="QPQ55392.1"/>
    <property type="molecule type" value="Genomic_DNA"/>
</dbReference>
<gene>
    <name evidence="1" type="ORF">IC614_01920</name>
</gene>
<sequence length="143" mass="14751">MTRPPKTKPVLGADGALADLTGLWEAGTERAKSQMCIIEDAKVGASFAVVLRGQGERSCSGGGTLRRDGATVHIVMAGESDCAFDAAVAGMDIVFPRSVPAGCAYYCTAGTSFSGARLSLVAPSIEDARRARDLVGEPLCGTR</sequence>
<protein>
    <submittedName>
        <fullName evidence="1">Uncharacterized protein</fullName>
    </submittedName>
</protein>
<evidence type="ECO:0000313" key="1">
    <source>
        <dbReference type="EMBL" id="QPQ55392.1"/>
    </source>
</evidence>
<organism evidence="1 2">
    <name type="scientific">Allosphingosinicella flava</name>
    <dbReference type="NCBI Taxonomy" id="2771430"/>
    <lineage>
        <taxon>Bacteria</taxon>
        <taxon>Pseudomonadati</taxon>
        <taxon>Pseudomonadota</taxon>
        <taxon>Alphaproteobacteria</taxon>
        <taxon>Sphingomonadales</taxon>
        <taxon>Sphingomonadaceae</taxon>
        <taxon>Allosphingosinicella</taxon>
    </lineage>
</organism>
<proteinExistence type="predicted"/>
<keyword evidence="2" id="KW-1185">Reference proteome</keyword>